<dbReference type="PANTHER" id="PTHR31394:SF1">
    <property type="entry name" value="TRANSMEMBRANE PROTEIN 199"/>
    <property type="match status" value="1"/>
</dbReference>
<evidence type="ECO:0000313" key="7">
    <source>
        <dbReference type="EMBL" id="CAL1681734.1"/>
    </source>
</evidence>
<dbReference type="EMBL" id="OZ034826">
    <property type="protein sequence ID" value="CAL1681734.1"/>
    <property type="molecule type" value="Genomic_DNA"/>
</dbReference>
<evidence type="ECO:0000256" key="1">
    <source>
        <dbReference type="ARBA" id="ARBA00004477"/>
    </source>
</evidence>
<comment type="subcellular location">
    <subcellularLocation>
        <location evidence="1">Endoplasmic reticulum membrane</location>
        <topology evidence="1">Multi-pass membrane protein</topology>
    </subcellularLocation>
</comment>
<name>A0AAV2NNG4_9HYME</name>
<dbReference type="Proteomes" id="UP001497644">
    <property type="component" value="Chromosome 3"/>
</dbReference>
<organism evidence="7 8">
    <name type="scientific">Lasius platythorax</name>
    <dbReference type="NCBI Taxonomy" id="488582"/>
    <lineage>
        <taxon>Eukaryota</taxon>
        <taxon>Metazoa</taxon>
        <taxon>Ecdysozoa</taxon>
        <taxon>Arthropoda</taxon>
        <taxon>Hexapoda</taxon>
        <taxon>Insecta</taxon>
        <taxon>Pterygota</taxon>
        <taxon>Neoptera</taxon>
        <taxon>Endopterygota</taxon>
        <taxon>Hymenoptera</taxon>
        <taxon>Apocrita</taxon>
        <taxon>Aculeata</taxon>
        <taxon>Formicoidea</taxon>
        <taxon>Formicidae</taxon>
        <taxon>Formicinae</taxon>
        <taxon>Lasius</taxon>
        <taxon>Lasius</taxon>
    </lineage>
</organism>
<dbReference type="Pfam" id="PF11712">
    <property type="entry name" value="Vma12"/>
    <property type="match status" value="1"/>
</dbReference>
<evidence type="ECO:0000256" key="3">
    <source>
        <dbReference type="ARBA" id="ARBA00022824"/>
    </source>
</evidence>
<reference evidence="7" key="1">
    <citation type="submission" date="2024-04" db="EMBL/GenBank/DDBJ databases">
        <authorList>
            <consortium name="Molecular Ecology Group"/>
        </authorList>
    </citation>
    <scope>NUCLEOTIDE SEQUENCE</scope>
</reference>
<protein>
    <recommendedName>
        <fullName evidence="9">Transmembrane protein 199</fullName>
    </recommendedName>
</protein>
<dbReference type="AlphaFoldDB" id="A0AAV2NNG4"/>
<dbReference type="GO" id="GO:0005789">
    <property type="term" value="C:endoplasmic reticulum membrane"/>
    <property type="evidence" value="ECO:0007669"/>
    <property type="project" value="UniProtKB-SubCell"/>
</dbReference>
<evidence type="ECO:0000256" key="4">
    <source>
        <dbReference type="ARBA" id="ARBA00022989"/>
    </source>
</evidence>
<accession>A0AAV2NNG4</accession>
<keyword evidence="5 6" id="KW-0472">Membrane</keyword>
<evidence type="ECO:0000256" key="6">
    <source>
        <dbReference type="SAM" id="Phobius"/>
    </source>
</evidence>
<keyword evidence="3" id="KW-0256">Endoplasmic reticulum</keyword>
<feature type="transmembrane region" description="Helical" evidence="6">
    <location>
        <begin position="150"/>
        <end position="175"/>
    </location>
</feature>
<feature type="transmembrane region" description="Helical" evidence="6">
    <location>
        <begin position="181"/>
        <end position="203"/>
    </location>
</feature>
<evidence type="ECO:0008006" key="9">
    <source>
        <dbReference type="Google" id="ProtNLM"/>
    </source>
</evidence>
<proteinExistence type="predicted"/>
<keyword evidence="4 6" id="KW-1133">Transmembrane helix</keyword>
<evidence type="ECO:0000256" key="5">
    <source>
        <dbReference type="ARBA" id="ARBA00023136"/>
    </source>
</evidence>
<dbReference type="GO" id="GO:0070072">
    <property type="term" value="P:vacuolar proton-transporting V-type ATPase complex assembly"/>
    <property type="evidence" value="ECO:0007669"/>
    <property type="project" value="InterPro"/>
</dbReference>
<sequence>MPLESIVDPTITIKPSVRLIDFILNNVKDINDAPGGITFLCKSKKSKKEKIANAMLKIEDLSWLNKYLKKYRKSATKMIYLHELFDDSNVLLPMPKETPRNPELEARIQKLRAQQNAREYQTMTKSIDSMRKFLPEDSIAYQMKQINKQLIAVAQFIFSVIAGFAFGFIGVELIIGNLDFGFRLLLGIICALIVALAEIYFLAMKLNENDFDTSKSIKSHQD</sequence>
<evidence type="ECO:0000256" key="2">
    <source>
        <dbReference type="ARBA" id="ARBA00022692"/>
    </source>
</evidence>
<evidence type="ECO:0000313" key="8">
    <source>
        <dbReference type="Proteomes" id="UP001497644"/>
    </source>
</evidence>
<dbReference type="PANTHER" id="PTHR31394">
    <property type="entry name" value="TRANSMEMBRANE PROTEIN 199"/>
    <property type="match status" value="1"/>
</dbReference>
<gene>
    <name evidence="7" type="ORF">LPLAT_LOCUS7684</name>
</gene>
<dbReference type="InterPro" id="IPR021013">
    <property type="entry name" value="ATPase_Vma12"/>
</dbReference>
<keyword evidence="2 6" id="KW-0812">Transmembrane</keyword>
<keyword evidence="8" id="KW-1185">Reference proteome</keyword>